<dbReference type="PROSITE" id="PS51096">
    <property type="entry name" value="PTS_EIIA_TYPE_4"/>
    <property type="match status" value="1"/>
</dbReference>
<dbReference type="Gene3D" id="3.40.50.510">
    <property type="entry name" value="Phosphotransferase system, mannose-type IIA component"/>
    <property type="match status" value="1"/>
</dbReference>
<dbReference type="Pfam" id="PF03610">
    <property type="entry name" value="EIIA-man"/>
    <property type="match status" value="1"/>
</dbReference>
<sequence length="134" mass="15582">MNYFVIATHSTYAEGLYNAIKFFKNDCDNVRYINAYVEDQEFEKCFRNTIEDIKQENLIIFTDMAGGSVNQVVTNISREYDYKIVTGVNLPLLLELLFNPNDLTIEDLRNSVENAKEQLMVIEEFKDDESSDEL</sequence>
<feature type="domain" description="PTS EIIA type-4" evidence="2">
    <location>
        <begin position="1"/>
        <end position="119"/>
    </location>
</feature>
<dbReference type="GO" id="GO:0016020">
    <property type="term" value="C:membrane"/>
    <property type="evidence" value="ECO:0007669"/>
    <property type="project" value="InterPro"/>
</dbReference>
<dbReference type="InterPro" id="IPR004701">
    <property type="entry name" value="PTS_EIIA_man-typ"/>
</dbReference>
<organism evidence="3">
    <name type="scientific">bioreactor metagenome</name>
    <dbReference type="NCBI Taxonomy" id="1076179"/>
    <lineage>
        <taxon>unclassified sequences</taxon>
        <taxon>metagenomes</taxon>
        <taxon>ecological metagenomes</taxon>
    </lineage>
</organism>
<name>A0A645GRB1_9ZZZZ</name>
<dbReference type="AlphaFoldDB" id="A0A645GRB1"/>
<dbReference type="PANTHER" id="PTHR33799:SF1">
    <property type="entry name" value="PTS SYSTEM MANNOSE-SPECIFIC EIIAB COMPONENT-RELATED"/>
    <property type="match status" value="1"/>
</dbReference>
<dbReference type="GO" id="GO:0016740">
    <property type="term" value="F:transferase activity"/>
    <property type="evidence" value="ECO:0007669"/>
    <property type="project" value="UniProtKB-KW"/>
</dbReference>
<dbReference type="EMBL" id="VSSQ01079193">
    <property type="protein sequence ID" value="MPN28780.1"/>
    <property type="molecule type" value="Genomic_DNA"/>
</dbReference>
<dbReference type="InterPro" id="IPR051471">
    <property type="entry name" value="Bacterial_PTS_sugar_comp"/>
</dbReference>
<reference evidence="3" key="1">
    <citation type="submission" date="2019-08" db="EMBL/GenBank/DDBJ databases">
        <authorList>
            <person name="Kucharzyk K."/>
            <person name="Murdoch R.W."/>
            <person name="Higgins S."/>
            <person name="Loffler F."/>
        </authorList>
    </citation>
    <scope>NUCLEOTIDE SEQUENCE</scope>
</reference>
<gene>
    <name evidence="3" type="ORF">SDC9_176225</name>
</gene>
<accession>A0A645GRB1</accession>
<evidence type="ECO:0000313" key="3">
    <source>
        <dbReference type="EMBL" id="MPN28780.1"/>
    </source>
</evidence>
<dbReference type="InterPro" id="IPR036662">
    <property type="entry name" value="PTS_EIIA_man-typ_sf"/>
</dbReference>
<evidence type="ECO:0000259" key="2">
    <source>
        <dbReference type="PROSITE" id="PS51096"/>
    </source>
</evidence>
<protein>
    <recommendedName>
        <fullName evidence="2">PTS EIIA type-4 domain-containing protein</fullName>
    </recommendedName>
</protein>
<dbReference type="PANTHER" id="PTHR33799">
    <property type="entry name" value="PTS PERMEASE-RELATED-RELATED"/>
    <property type="match status" value="1"/>
</dbReference>
<comment type="caution">
    <text evidence="3">The sequence shown here is derived from an EMBL/GenBank/DDBJ whole genome shotgun (WGS) entry which is preliminary data.</text>
</comment>
<dbReference type="SUPFAM" id="SSF53062">
    <property type="entry name" value="PTS system fructose IIA component-like"/>
    <property type="match status" value="1"/>
</dbReference>
<proteinExistence type="predicted"/>
<dbReference type="GO" id="GO:0009401">
    <property type="term" value="P:phosphoenolpyruvate-dependent sugar phosphotransferase system"/>
    <property type="evidence" value="ECO:0007669"/>
    <property type="project" value="InterPro"/>
</dbReference>
<evidence type="ECO:0000256" key="1">
    <source>
        <dbReference type="ARBA" id="ARBA00022679"/>
    </source>
</evidence>
<keyword evidence="1" id="KW-0808">Transferase</keyword>